<dbReference type="EMBL" id="CAJNJA010017697">
    <property type="protein sequence ID" value="CAE7406149.1"/>
    <property type="molecule type" value="Genomic_DNA"/>
</dbReference>
<gene>
    <name evidence="3" type="primary">DBB1</name>
    <name evidence="3" type="ORF">SNEC2469_LOCUS11145</name>
</gene>
<feature type="domain" description="RSE1/DDB1/CPSF1 C-terminal" evidence="2">
    <location>
        <begin position="950"/>
        <end position="1279"/>
    </location>
</feature>
<evidence type="ECO:0000256" key="1">
    <source>
        <dbReference type="SAM" id="MobiDB-lite"/>
    </source>
</evidence>
<dbReference type="GO" id="GO:0003676">
    <property type="term" value="F:nucleic acid binding"/>
    <property type="evidence" value="ECO:0007669"/>
    <property type="project" value="InterPro"/>
</dbReference>
<dbReference type="GO" id="GO:0005634">
    <property type="term" value="C:nucleus"/>
    <property type="evidence" value="ECO:0007669"/>
    <property type="project" value="InterPro"/>
</dbReference>
<organism evidence="3 4">
    <name type="scientific">Symbiodinium necroappetens</name>
    <dbReference type="NCBI Taxonomy" id="1628268"/>
    <lineage>
        <taxon>Eukaryota</taxon>
        <taxon>Sar</taxon>
        <taxon>Alveolata</taxon>
        <taxon>Dinophyceae</taxon>
        <taxon>Suessiales</taxon>
        <taxon>Symbiodiniaceae</taxon>
        <taxon>Symbiodinium</taxon>
    </lineage>
</organism>
<dbReference type="Gene3D" id="2.130.10.10">
    <property type="entry name" value="YVTN repeat-like/Quinoprotein amine dehydrogenase"/>
    <property type="match status" value="3"/>
</dbReference>
<dbReference type="Pfam" id="PF03178">
    <property type="entry name" value="CPSF_A"/>
    <property type="match status" value="1"/>
</dbReference>
<accession>A0A812QWA4</accession>
<evidence type="ECO:0000259" key="2">
    <source>
        <dbReference type="Pfam" id="PF03178"/>
    </source>
</evidence>
<keyword evidence="4" id="KW-1185">Reference proteome</keyword>
<dbReference type="OrthoDB" id="433457at2759"/>
<sequence length="1319" mass="142476">MWELAVFRGTTLEIFRFQDAQFVPVCTEQIREQVFGSVAHCSVTIVEDVTGRRDMDVMAINRIDPVRSASLHCQLQLAGYDVQTKELRWIATADMGSAAIAGTAQAPAVQWTISSIAGSAPAGTILLLLFERKVYLYGNVVAVADLDDFMDPQQPVPVDLRFSRMWFAIRCAFGDFPWSHIASGEGGSTFLKAAGRMFFTQVDEQIIGMEFLERLAAAATWLASTCRVGKDDSIETLAALHANGGKEEGVQAAGPFLPDEAGPKSLSVVQSGQPRPVKEQGPKDAASLGEVGAWADVRTESMSPAGQRDNDGSEASNRWAAQQPQTPADASARRVTEATLIATIPSAAGEWASCNTRRLAGHNIVQIQHKLSTPNINRPVVVGPTFVALYDAELRPLGELRAAGPQVPTRLACANTARTRWLISGAYGDLYLLRLEASSEKDGISPLVVQYLGRSVPASGIAVFHAGKYMFVGSKATDSEVLRLGQPRKDAPASAVTAAGRVRKNLEDAFEVVDTWTNLGPITDFCTKDVEGLASSELMTCSGVGDVGSVRFVRLGIPVEELGRSAGFNAVLGLWPLGSHHLAISRPGRSDVLAAKGEQVEAISLEQESGFRHHEESLFCCGGLAVADGKEFALQVTASGAWASSLTLERIRAVAQWSVEGFQVTVAAELRVCSAEAIAGVLVASAAGDVRAIELREAEGNYEMAVSASWQLPGEPSCLSSRHELLLAGLWTDELCIFKSSTEVQRLPLPTLPWSTTSAFIESELQLFAGLRDGRLLCATDDSGTWKVARIVSVGIRPCKLLVLPSFSSRESSSFVGPQLQGQCGQAVAPTRQAKEMLLAVSGHGVILQARQPFRVVHSQICLPNISHAAFFERGFGGVSNAMAFISQEKLVFALLQSGQRMQVETLHLRGAPHRMAYHQSTGICAVGCYSVGWPMPALSLSAPANSRASIVFVNSETASVLDTMDLAQEEQVASMVSVFFQGDPTEYIAVGTAFVHEREPEPSRGQVRLLAPCEAASSSASNSQVLPPFREVACLEVAGAVYALLPLAGKLLGAVNNRLQLWKLSHETGEDRLHLAEVQRHHAGLIILDLQARGNDVLVGDIMRSVSLLRLNESQEPSFEVLAYDQLSAWSTAVDMLSETHFLCADDCGNLMSLVPGEVTNAQPDQATSEVKILERMGRLHTGEFVNRFRKGSLGLKVSTHQKTTSTIWASVSGAFGLVIPLSCDKSFTRLLMLQDSMAKRLQSPFSHGDWRDVRLDLQGETAAHEGFVDGDLVERFLEIPQDEQEVVAAELAEKGLLSHENPLEELLREVETLWQLH</sequence>
<dbReference type="Gene3D" id="1.10.150.910">
    <property type="match status" value="1"/>
</dbReference>
<evidence type="ECO:0000313" key="4">
    <source>
        <dbReference type="Proteomes" id="UP000601435"/>
    </source>
</evidence>
<name>A0A812QWA4_9DINO</name>
<dbReference type="InterPro" id="IPR050358">
    <property type="entry name" value="RSE1/DDB1/CFT1"/>
</dbReference>
<proteinExistence type="predicted"/>
<comment type="caution">
    <text evidence="3">The sequence shown here is derived from an EMBL/GenBank/DDBJ whole genome shotgun (WGS) entry which is preliminary data.</text>
</comment>
<feature type="compositionally biased region" description="Polar residues" evidence="1">
    <location>
        <begin position="313"/>
        <end position="328"/>
    </location>
</feature>
<dbReference type="InterPro" id="IPR004871">
    <property type="entry name" value="RSE1/DDB1/CPSF1_C"/>
</dbReference>
<feature type="region of interest" description="Disordered" evidence="1">
    <location>
        <begin position="248"/>
        <end position="331"/>
    </location>
</feature>
<reference evidence="3" key="1">
    <citation type="submission" date="2021-02" db="EMBL/GenBank/DDBJ databases">
        <authorList>
            <person name="Dougan E. K."/>
            <person name="Rhodes N."/>
            <person name="Thang M."/>
            <person name="Chan C."/>
        </authorList>
    </citation>
    <scope>NUCLEOTIDE SEQUENCE</scope>
</reference>
<evidence type="ECO:0000313" key="3">
    <source>
        <dbReference type="EMBL" id="CAE7406149.1"/>
    </source>
</evidence>
<protein>
    <submittedName>
        <fullName evidence="3">DBB1 protein</fullName>
    </submittedName>
</protein>
<dbReference type="Proteomes" id="UP000601435">
    <property type="component" value="Unassembled WGS sequence"/>
</dbReference>
<dbReference type="PANTHER" id="PTHR10644">
    <property type="entry name" value="DNA REPAIR/RNA PROCESSING CPSF FAMILY"/>
    <property type="match status" value="1"/>
</dbReference>
<dbReference type="InterPro" id="IPR015943">
    <property type="entry name" value="WD40/YVTN_repeat-like_dom_sf"/>
</dbReference>